<dbReference type="Pfam" id="PF00563">
    <property type="entry name" value="EAL"/>
    <property type="match status" value="1"/>
</dbReference>
<dbReference type="InterPro" id="IPR035965">
    <property type="entry name" value="PAS-like_dom_sf"/>
</dbReference>
<evidence type="ECO:0000259" key="4">
    <source>
        <dbReference type="PROSITE" id="PS50883"/>
    </source>
</evidence>
<dbReference type="SMART" id="SM00052">
    <property type="entry name" value="EAL"/>
    <property type="match status" value="1"/>
</dbReference>
<keyword evidence="1" id="KW-1133">Transmembrane helix</keyword>
<dbReference type="CDD" id="cd01949">
    <property type="entry name" value="GGDEF"/>
    <property type="match status" value="1"/>
</dbReference>
<name>A0A4R7B9D6_9NEIS</name>
<dbReference type="SUPFAM" id="SSF55073">
    <property type="entry name" value="Nucleotide cyclase"/>
    <property type="match status" value="1"/>
</dbReference>
<dbReference type="InterPro" id="IPR001633">
    <property type="entry name" value="EAL_dom"/>
</dbReference>
<dbReference type="Pfam" id="PF00990">
    <property type="entry name" value="GGDEF"/>
    <property type="match status" value="1"/>
</dbReference>
<dbReference type="InterPro" id="IPR000014">
    <property type="entry name" value="PAS"/>
</dbReference>
<dbReference type="CDD" id="cd01948">
    <property type="entry name" value="EAL"/>
    <property type="match status" value="1"/>
</dbReference>
<feature type="domain" description="GGDEF" evidence="5">
    <location>
        <begin position="682"/>
        <end position="815"/>
    </location>
</feature>
<dbReference type="SUPFAM" id="SSF141868">
    <property type="entry name" value="EAL domain-like"/>
    <property type="match status" value="1"/>
</dbReference>
<evidence type="ECO:0000313" key="6">
    <source>
        <dbReference type="EMBL" id="TDR81428.1"/>
    </source>
</evidence>
<dbReference type="InterPro" id="IPR013656">
    <property type="entry name" value="PAS_4"/>
</dbReference>
<dbReference type="PROSITE" id="PS50112">
    <property type="entry name" value="PAS"/>
    <property type="match status" value="1"/>
</dbReference>
<dbReference type="Gene3D" id="3.30.450.20">
    <property type="entry name" value="PAS domain"/>
    <property type="match status" value="3"/>
</dbReference>
<accession>A0A4R7B9D6</accession>
<feature type="transmembrane region" description="Helical" evidence="1">
    <location>
        <begin position="119"/>
        <end position="138"/>
    </location>
</feature>
<dbReference type="InterPro" id="IPR029787">
    <property type="entry name" value="Nucleotide_cyclase"/>
</dbReference>
<dbReference type="Gene3D" id="3.20.20.450">
    <property type="entry name" value="EAL domain"/>
    <property type="match status" value="1"/>
</dbReference>
<dbReference type="Pfam" id="PF08448">
    <property type="entry name" value="PAS_4"/>
    <property type="match status" value="1"/>
</dbReference>
<feature type="transmembrane region" description="Helical" evidence="1">
    <location>
        <begin position="59"/>
        <end position="81"/>
    </location>
</feature>
<dbReference type="SMART" id="SM00267">
    <property type="entry name" value="GGDEF"/>
    <property type="match status" value="1"/>
</dbReference>
<sequence length="1083" mass="119167">MREFAGVNAKRLSDAGGFLCFLVALALWPRAPLAAISLASFLPHGLFAAQIVRARRAGLLWWWPLAAFLGMLPFASAGWALTLAASLYLLAAALTLVGLTVERDWLASPLWLLRLVARLIFYPALLVALLLSLLSLLFDVSVHLLSWGGMAWGDISLCLAALVPMVFCAELGSRRRLFELAMYGLLTLGIGMALYPGRHLLLFPSALLFLPVMLVAAFRLTLRGVALVSATVMVMLTLFNAGGPAYGALADGVVLLSAVIAGLMMAAVVEIQRRNERSLGEFQARIEALVNNSPNLMAFKGLDGRYAMVNRAYAAHVGKAPIDMIGKRPSELFPVEIATRIRAQDEMVLRCLEPRQFEYDNDLGGGDYFLLETKFPLFDAQGLPAGIGSVVTDISESRKQQQAVLEAEQKYGALIEQSLAGIFIFQDGRLVYLNAKLAEMLGGSTEMLENCRLEDILPSSELARVRDLIRHRFDDNVQVMHYTTRIVRADGSLLDVEVHSRLFDYNGRPASIGFALDISDRIAADANQKLTAKVFETSAEGILICDAELRIIAVNGAFSRITGYLREEALGKVSRVFSDESRGNYAQMMSALNEQGYWRGEMLDRRKSGDWYPAELSLSLVRDPQGEVVNYVGLFADITVRKQAQERMNFLANHDPLTRLPNRSCLISALEDRLLSMKEGEGQLAVIFIDLDRFKLINDSFGHQSGDELLRVIAIRLANTVGERGMLARLGGDEFTLLVSSFDGLGDLSAIAEQVLGVLAKPLRLEEHEVYVTGSIGISVYPNDGADARTLLKNADVAMYRAKDSGKNTHEFFNAEMNAQTVERLVLENSLRQALERDEFELHFQPQVNAVSRELVGVEVLLRWRHPQQGLVAPGRFIPLAEETGLIKPIGAWVLQAACHQLRRWDREGLIIPRVAVNLSARQFEQPNLISLVAGALEESGLAPQRLELEITESMIMQNPVETVRILNELKHLGVQLAIDDFGTGYSSLSILKRFPLDSLKIDRSFVDGLPQDGDSAAITEAVLAMARKLGFAVVAEGVEHEGQANFLQAIGCDSLQGYFFGKPMPAEHFVVWLAAGEATFAP</sequence>
<dbReference type="PROSITE" id="PS50883">
    <property type="entry name" value="EAL"/>
    <property type="match status" value="1"/>
</dbReference>
<feature type="transmembrane region" description="Helical" evidence="1">
    <location>
        <begin position="225"/>
        <end position="242"/>
    </location>
</feature>
<proteinExistence type="predicted"/>
<dbReference type="InterPro" id="IPR000700">
    <property type="entry name" value="PAS-assoc_C"/>
</dbReference>
<feature type="domain" description="EAL" evidence="4">
    <location>
        <begin position="824"/>
        <end position="1078"/>
    </location>
</feature>
<dbReference type="PROSITE" id="PS50887">
    <property type="entry name" value="GGDEF"/>
    <property type="match status" value="1"/>
</dbReference>
<dbReference type="PANTHER" id="PTHR44757:SF2">
    <property type="entry name" value="BIOFILM ARCHITECTURE MAINTENANCE PROTEIN MBAA"/>
    <property type="match status" value="1"/>
</dbReference>
<dbReference type="InterPro" id="IPR001610">
    <property type="entry name" value="PAC"/>
</dbReference>
<dbReference type="SUPFAM" id="SSF55785">
    <property type="entry name" value="PYP-like sensor domain (PAS domain)"/>
    <property type="match status" value="3"/>
</dbReference>
<dbReference type="CDD" id="cd00130">
    <property type="entry name" value="PAS"/>
    <property type="match status" value="3"/>
</dbReference>
<feature type="transmembrane region" description="Helical" evidence="1">
    <location>
        <begin position="177"/>
        <end position="195"/>
    </location>
</feature>
<evidence type="ECO:0000259" key="2">
    <source>
        <dbReference type="PROSITE" id="PS50112"/>
    </source>
</evidence>
<dbReference type="PANTHER" id="PTHR44757">
    <property type="entry name" value="DIGUANYLATE CYCLASE DGCP"/>
    <property type="match status" value="1"/>
</dbReference>
<dbReference type="NCBIfam" id="TIGR00229">
    <property type="entry name" value="sensory_box"/>
    <property type="match status" value="3"/>
</dbReference>
<dbReference type="SMART" id="SM00091">
    <property type="entry name" value="PAS"/>
    <property type="match status" value="3"/>
</dbReference>
<evidence type="ECO:0000259" key="5">
    <source>
        <dbReference type="PROSITE" id="PS50887"/>
    </source>
</evidence>
<organism evidence="6 7">
    <name type="scientific">Paludibacterium purpuratum</name>
    <dbReference type="NCBI Taxonomy" id="1144873"/>
    <lineage>
        <taxon>Bacteria</taxon>
        <taxon>Pseudomonadati</taxon>
        <taxon>Pseudomonadota</taxon>
        <taxon>Betaproteobacteria</taxon>
        <taxon>Neisseriales</taxon>
        <taxon>Chromobacteriaceae</taxon>
        <taxon>Paludibacterium</taxon>
    </lineage>
</organism>
<feature type="domain" description="PAS" evidence="2">
    <location>
        <begin position="527"/>
        <end position="596"/>
    </location>
</feature>
<protein>
    <submittedName>
        <fullName evidence="6">PAS domain S-box-containing protein/diguanylate cyclase (GGDEF)-like protein</fullName>
    </submittedName>
</protein>
<dbReference type="EMBL" id="SNZP01000003">
    <property type="protein sequence ID" value="TDR81428.1"/>
    <property type="molecule type" value="Genomic_DNA"/>
</dbReference>
<dbReference type="SMART" id="SM00086">
    <property type="entry name" value="PAC"/>
    <property type="match status" value="3"/>
</dbReference>
<reference evidence="6 7" key="1">
    <citation type="submission" date="2019-03" db="EMBL/GenBank/DDBJ databases">
        <title>Genomic Encyclopedia of Type Strains, Phase III (KMG-III): the genomes of soil and plant-associated and newly described type strains.</title>
        <authorList>
            <person name="Whitman W."/>
        </authorList>
    </citation>
    <scope>NUCLEOTIDE SEQUENCE [LARGE SCALE GENOMIC DNA]</scope>
    <source>
        <strain evidence="6 7">CECT 8976</strain>
    </source>
</reference>
<dbReference type="InterPro" id="IPR000160">
    <property type="entry name" value="GGDEF_dom"/>
</dbReference>
<dbReference type="InterPro" id="IPR035919">
    <property type="entry name" value="EAL_sf"/>
</dbReference>
<feature type="transmembrane region" description="Helical" evidence="1">
    <location>
        <begin position="144"/>
        <end position="165"/>
    </location>
</feature>
<dbReference type="PROSITE" id="PS50113">
    <property type="entry name" value="PAC"/>
    <property type="match status" value="1"/>
</dbReference>
<feature type="transmembrane region" description="Helical" evidence="1">
    <location>
        <begin position="87"/>
        <end position="107"/>
    </location>
</feature>
<feature type="domain" description="PAC" evidence="3">
    <location>
        <begin position="598"/>
        <end position="650"/>
    </location>
</feature>
<keyword evidence="1" id="KW-0472">Membrane</keyword>
<dbReference type="Pfam" id="PF13426">
    <property type="entry name" value="PAS_9"/>
    <property type="match status" value="2"/>
</dbReference>
<dbReference type="NCBIfam" id="TIGR00254">
    <property type="entry name" value="GGDEF"/>
    <property type="match status" value="1"/>
</dbReference>
<keyword evidence="7" id="KW-1185">Reference proteome</keyword>
<evidence type="ECO:0000256" key="1">
    <source>
        <dbReference type="SAM" id="Phobius"/>
    </source>
</evidence>
<feature type="transmembrane region" description="Helical" evidence="1">
    <location>
        <begin position="12"/>
        <end position="28"/>
    </location>
</feature>
<dbReference type="AlphaFoldDB" id="A0A4R7B9D6"/>
<dbReference type="InterPro" id="IPR052155">
    <property type="entry name" value="Biofilm_reg_signaling"/>
</dbReference>
<feature type="transmembrane region" description="Helical" evidence="1">
    <location>
        <begin position="248"/>
        <end position="269"/>
    </location>
</feature>
<evidence type="ECO:0000259" key="3">
    <source>
        <dbReference type="PROSITE" id="PS50113"/>
    </source>
</evidence>
<comment type="caution">
    <text evidence="6">The sequence shown here is derived from an EMBL/GenBank/DDBJ whole genome shotgun (WGS) entry which is preliminary data.</text>
</comment>
<evidence type="ECO:0000313" key="7">
    <source>
        <dbReference type="Proteomes" id="UP000295611"/>
    </source>
</evidence>
<dbReference type="Proteomes" id="UP000295611">
    <property type="component" value="Unassembled WGS sequence"/>
</dbReference>
<dbReference type="InterPro" id="IPR043128">
    <property type="entry name" value="Rev_trsase/Diguanyl_cyclase"/>
</dbReference>
<gene>
    <name evidence="6" type="ORF">DFP86_10381</name>
</gene>
<dbReference type="Gene3D" id="3.30.70.270">
    <property type="match status" value="1"/>
</dbReference>
<keyword evidence="1" id="KW-0812">Transmembrane</keyword>
<dbReference type="FunFam" id="3.20.20.450:FF:000001">
    <property type="entry name" value="Cyclic di-GMP phosphodiesterase yahA"/>
    <property type="match status" value="1"/>
</dbReference>